<keyword evidence="2" id="KW-0472">Membrane</keyword>
<dbReference type="InterPro" id="IPR001107">
    <property type="entry name" value="Band_7"/>
</dbReference>
<name>A0AAE0YLU0_9GAST</name>
<feature type="domain" description="Band 7" evidence="3">
    <location>
        <begin position="48"/>
        <end position="232"/>
    </location>
</feature>
<feature type="coiled-coil region" evidence="1">
    <location>
        <begin position="244"/>
        <end position="271"/>
    </location>
</feature>
<organism evidence="4 5">
    <name type="scientific">Elysia crispata</name>
    <name type="common">lettuce slug</name>
    <dbReference type="NCBI Taxonomy" id="231223"/>
    <lineage>
        <taxon>Eukaryota</taxon>
        <taxon>Metazoa</taxon>
        <taxon>Spiralia</taxon>
        <taxon>Lophotrochozoa</taxon>
        <taxon>Mollusca</taxon>
        <taxon>Gastropoda</taxon>
        <taxon>Heterobranchia</taxon>
        <taxon>Euthyneura</taxon>
        <taxon>Panpulmonata</taxon>
        <taxon>Sacoglossa</taxon>
        <taxon>Placobranchoidea</taxon>
        <taxon>Plakobranchidae</taxon>
        <taxon>Elysia</taxon>
    </lineage>
</organism>
<keyword evidence="2" id="KW-1133">Transmembrane helix</keyword>
<keyword evidence="5" id="KW-1185">Reference proteome</keyword>
<keyword evidence="2" id="KW-0812">Transmembrane</keyword>
<dbReference type="AlphaFoldDB" id="A0AAE0YLU0"/>
<sequence length="339" mass="38533">MAESNNQCIIFVIAGVVGIGILLTVILVPMSFSGLEYYEYGFKRQQSTGTVKTDKVYGAGGKYMIGPDYGFKKFKASAHFISFSSLQVYTWNKLEIEIDATFQYFLRKDDLPYIHKFYDVNYETTIRTSAISAIKLETAKWKTDQFVSDRKDLETALFKAVRNKLGGSCCQKDCESWKYACPAGCTSLDQCNNEKDKGLWVDVKYFQLGAVHIPEEVEGRHLEKLVTKEETERGQYFQDASVLRKNTEAIVRDIKNQAAELREKARAESLQLETISKANYTVIVEKARSKGLKDLYTHLGITDQKTKSSFDYLRTLRGLDHVHLTVDFQQRIVGGYGGK</sequence>
<feature type="transmembrane region" description="Helical" evidence="2">
    <location>
        <begin position="9"/>
        <end position="32"/>
    </location>
</feature>
<reference evidence="4" key="1">
    <citation type="journal article" date="2023" name="G3 (Bethesda)">
        <title>A reference genome for the long-term kleptoplast-retaining sea slug Elysia crispata morphotype clarki.</title>
        <authorList>
            <person name="Eastman K.E."/>
            <person name="Pendleton A.L."/>
            <person name="Shaikh M.A."/>
            <person name="Suttiyut T."/>
            <person name="Ogas R."/>
            <person name="Tomko P."/>
            <person name="Gavelis G."/>
            <person name="Widhalm J.R."/>
            <person name="Wisecaver J.H."/>
        </authorList>
    </citation>
    <scope>NUCLEOTIDE SEQUENCE</scope>
    <source>
        <strain evidence="4">ECLA1</strain>
    </source>
</reference>
<gene>
    <name evidence="4" type="ORF">RRG08_037255</name>
</gene>
<evidence type="ECO:0000313" key="4">
    <source>
        <dbReference type="EMBL" id="KAK3750814.1"/>
    </source>
</evidence>
<dbReference type="Pfam" id="PF01145">
    <property type="entry name" value="Band_7"/>
    <property type="match status" value="1"/>
</dbReference>
<keyword evidence="1" id="KW-0175">Coiled coil</keyword>
<proteinExistence type="predicted"/>
<evidence type="ECO:0000259" key="3">
    <source>
        <dbReference type="Pfam" id="PF01145"/>
    </source>
</evidence>
<accession>A0AAE0YLU0</accession>
<evidence type="ECO:0000256" key="2">
    <source>
        <dbReference type="SAM" id="Phobius"/>
    </source>
</evidence>
<protein>
    <recommendedName>
        <fullName evidence="3">Band 7 domain-containing protein</fullName>
    </recommendedName>
</protein>
<evidence type="ECO:0000313" key="5">
    <source>
        <dbReference type="Proteomes" id="UP001283361"/>
    </source>
</evidence>
<dbReference type="Proteomes" id="UP001283361">
    <property type="component" value="Unassembled WGS sequence"/>
</dbReference>
<evidence type="ECO:0000256" key="1">
    <source>
        <dbReference type="SAM" id="Coils"/>
    </source>
</evidence>
<comment type="caution">
    <text evidence="4">The sequence shown here is derived from an EMBL/GenBank/DDBJ whole genome shotgun (WGS) entry which is preliminary data.</text>
</comment>
<dbReference type="EMBL" id="JAWDGP010005847">
    <property type="protein sequence ID" value="KAK3750814.1"/>
    <property type="molecule type" value="Genomic_DNA"/>
</dbReference>